<dbReference type="GO" id="GO:0030247">
    <property type="term" value="F:polysaccharide binding"/>
    <property type="evidence" value="ECO:0007669"/>
    <property type="project" value="InterPro"/>
</dbReference>
<comment type="subcellular location">
    <subcellularLocation>
        <location evidence="1">Membrane</location>
        <topology evidence="1">Single-pass membrane protein</topology>
    </subcellularLocation>
</comment>
<sequence length="283" mass="30231">MRRPTLLLLPLLVSLLLQFHGHASAEDCEPAACGNLTLSYPFWLGSSTNPPSSPSCGHPGFEVWCGDGGREASLKGSSIHVLGIDYTNNSFVASHSRVAGDDGVCQADFNVSSSIALSLQFTFSPQNRALCFLYHCRNGTAPSSGPEYANATANCSSPIYAYLAGPYYWDTPPEIATGGCTYAYMPVLGSEAAVMTAANYSRLLKDGFVLDWEVASVGDCRTCNASGGQCRYDNDAAEFWCLCPDGRRAGSTCAGLHVLRGVTYPHLSLFSLISSLLFNSLMN</sequence>
<feature type="domain" description="Wall-associated receptor kinase C-terminal" evidence="6">
    <location>
        <begin position="178"/>
        <end position="246"/>
    </location>
</feature>
<gene>
    <name evidence="7" type="ORF">SORBI_3003G080500</name>
</gene>
<evidence type="ECO:0000313" key="8">
    <source>
        <dbReference type="Proteomes" id="UP000000768"/>
    </source>
</evidence>
<dbReference type="Pfam" id="PF14380">
    <property type="entry name" value="WAK_assoc"/>
    <property type="match status" value="1"/>
</dbReference>
<dbReference type="EMBL" id="CM000762">
    <property type="protein sequence ID" value="OQU86378.1"/>
    <property type="molecule type" value="Genomic_DNA"/>
</dbReference>
<reference evidence="7 8" key="1">
    <citation type="journal article" date="2009" name="Nature">
        <title>The Sorghum bicolor genome and the diversification of grasses.</title>
        <authorList>
            <person name="Paterson A.H."/>
            <person name="Bowers J.E."/>
            <person name="Bruggmann R."/>
            <person name="Dubchak I."/>
            <person name="Grimwood J."/>
            <person name="Gundlach H."/>
            <person name="Haberer G."/>
            <person name="Hellsten U."/>
            <person name="Mitros T."/>
            <person name="Poliakov A."/>
            <person name="Schmutz J."/>
            <person name="Spannagl M."/>
            <person name="Tang H."/>
            <person name="Wang X."/>
            <person name="Wicker T."/>
            <person name="Bharti A.K."/>
            <person name="Chapman J."/>
            <person name="Feltus F.A."/>
            <person name="Gowik U."/>
            <person name="Grigoriev I.V."/>
            <person name="Lyons E."/>
            <person name="Maher C.A."/>
            <person name="Martis M."/>
            <person name="Narechania A."/>
            <person name="Otillar R.P."/>
            <person name="Penning B.W."/>
            <person name="Salamov A.A."/>
            <person name="Wang Y."/>
            <person name="Zhang L."/>
            <person name="Carpita N.C."/>
            <person name="Freeling M."/>
            <person name="Gingle A.R."/>
            <person name="Hash C.T."/>
            <person name="Keller B."/>
            <person name="Klein P."/>
            <person name="Kresovich S."/>
            <person name="McCann M.C."/>
            <person name="Ming R."/>
            <person name="Peterson D.G."/>
            <person name="Mehboob-ur-Rahman"/>
            <person name="Ware D."/>
            <person name="Westhoff P."/>
            <person name="Mayer K.F."/>
            <person name="Messing J."/>
            <person name="Rokhsar D.S."/>
        </authorList>
    </citation>
    <scope>NUCLEOTIDE SEQUENCE [LARGE SCALE GENOMIC DNA]</scope>
    <source>
        <strain evidence="8">cv. BTx623</strain>
    </source>
</reference>
<evidence type="ECO:0000256" key="3">
    <source>
        <dbReference type="ARBA" id="ARBA00023180"/>
    </source>
</evidence>
<dbReference type="InParanoid" id="A0A1W0VW54"/>
<name>A0A1W0VW54_SORBI</name>
<reference evidence="8" key="2">
    <citation type="journal article" date="2018" name="Plant J.">
        <title>The Sorghum bicolor reference genome: improved assembly, gene annotations, a transcriptome atlas, and signatures of genome organization.</title>
        <authorList>
            <person name="McCormick R.F."/>
            <person name="Truong S.K."/>
            <person name="Sreedasyam A."/>
            <person name="Jenkins J."/>
            <person name="Shu S."/>
            <person name="Sims D."/>
            <person name="Kennedy M."/>
            <person name="Amirebrahimi M."/>
            <person name="Weers B.D."/>
            <person name="McKinley B."/>
            <person name="Mattison A."/>
            <person name="Morishige D.T."/>
            <person name="Grimwood J."/>
            <person name="Schmutz J."/>
            <person name="Mullet J.E."/>
        </authorList>
    </citation>
    <scope>NUCLEOTIDE SEQUENCE [LARGE SCALE GENOMIC DNA]</scope>
    <source>
        <strain evidence="8">cv. BTx623</strain>
    </source>
</reference>
<feature type="chain" id="PRO_5013161980" description="Wall-associated receptor kinase galacturonan-binding domain-containing protein" evidence="4">
    <location>
        <begin position="26"/>
        <end position="283"/>
    </location>
</feature>
<organism evidence="7 8">
    <name type="scientific">Sorghum bicolor</name>
    <name type="common">Sorghum</name>
    <name type="synonym">Sorghum vulgare</name>
    <dbReference type="NCBI Taxonomy" id="4558"/>
    <lineage>
        <taxon>Eukaryota</taxon>
        <taxon>Viridiplantae</taxon>
        <taxon>Streptophyta</taxon>
        <taxon>Embryophyta</taxon>
        <taxon>Tracheophyta</taxon>
        <taxon>Spermatophyta</taxon>
        <taxon>Magnoliopsida</taxon>
        <taxon>Liliopsida</taxon>
        <taxon>Poales</taxon>
        <taxon>Poaceae</taxon>
        <taxon>PACMAD clade</taxon>
        <taxon>Panicoideae</taxon>
        <taxon>Andropogonodae</taxon>
        <taxon>Andropogoneae</taxon>
        <taxon>Sorghinae</taxon>
        <taxon>Sorghum</taxon>
    </lineage>
</organism>
<feature type="signal peptide" evidence="4">
    <location>
        <begin position="1"/>
        <end position="25"/>
    </location>
</feature>
<evidence type="ECO:0000259" key="5">
    <source>
        <dbReference type="Pfam" id="PF13947"/>
    </source>
</evidence>
<dbReference type="STRING" id="4558.A0A1W0VW54"/>
<dbReference type="Gramene" id="OQU86378">
    <property type="protein sequence ID" value="OQU86378"/>
    <property type="gene ID" value="SORBI_3003G080500"/>
</dbReference>
<evidence type="ECO:0000256" key="4">
    <source>
        <dbReference type="SAM" id="SignalP"/>
    </source>
</evidence>
<dbReference type="Proteomes" id="UP000000768">
    <property type="component" value="Chromosome 3"/>
</dbReference>
<dbReference type="Pfam" id="PF13947">
    <property type="entry name" value="GUB_WAK_bind"/>
    <property type="match status" value="1"/>
</dbReference>
<keyword evidence="2 4" id="KW-0732">Signal</keyword>
<dbReference type="InterPro" id="IPR032872">
    <property type="entry name" value="WAK_assoc_C"/>
</dbReference>
<evidence type="ECO:0000256" key="1">
    <source>
        <dbReference type="ARBA" id="ARBA00004167"/>
    </source>
</evidence>
<keyword evidence="8" id="KW-1185">Reference proteome</keyword>
<dbReference type="InterPro" id="IPR025287">
    <property type="entry name" value="WAK_GUB"/>
</dbReference>
<dbReference type="FunCoup" id="A0A1W0VW54">
    <property type="interactions" value="2"/>
</dbReference>
<dbReference type="GO" id="GO:0016020">
    <property type="term" value="C:membrane"/>
    <property type="evidence" value="ECO:0007669"/>
    <property type="project" value="UniProtKB-SubCell"/>
</dbReference>
<proteinExistence type="predicted"/>
<keyword evidence="3" id="KW-0325">Glycoprotein</keyword>
<accession>A0A1W0VW54</accession>
<dbReference type="OMA" id="ESIACAR"/>
<dbReference type="PANTHER" id="PTHR33138:SF24">
    <property type="entry name" value="WALL-ASSOCIATED RECEPTOR KINASE GALACTURONAN-BINDING DOMAIN-CONTAINING PROTEIN"/>
    <property type="match status" value="1"/>
</dbReference>
<evidence type="ECO:0000259" key="6">
    <source>
        <dbReference type="Pfam" id="PF14380"/>
    </source>
</evidence>
<feature type="non-terminal residue" evidence="7">
    <location>
        <position position="1"/>
    </location>
</feature>
<protein>
    <recommendedName>
        <fullName evidence="9">Wall-associated receptor kinase galacturonan-binding domain-containing protein</fullName>
    </recommendedName>
</protein>
<dbReference type="AlphaFoldDB" id="A0A1W0VW54"/>
<evidence type="ECO:0000256" key="2">
    <source>
        <dbReference type="ARBA" id="ARBA00022729"/>
    </source>
</evidence>
<evidence type="ECO:0008006" key="9">
    <source>
        <dbReference type="Google" id="ProtNLM"/>
    </source>
</evidence>
<dbReference type="PANTHER" id="PTHR33138">
    <property type="entry name" value="OS01G0690200 PROTEIN"/>
    <property type="match status" value="1"/>
</dbReference>
<evidence type="ECO:0000313" key="7">
    <source>
        <dbReference type="EMBL" id="OQU86378.1"/>
    </source>
</evidence>
<feature type="domain" description="Wall-associated receptor kinase galacturonan-binding" evidence="5">
    <location>
        <begin position="28"/>
        <end position="91"/>
    </location>
</feature>